<feature type="region of interest" description="Disordered" evidence="1">
    <location>
        <begin position="148"/>
        <end position="169"/>
    </location>
</feature>
<feature type="compositionally biased region" description="Pro residues" evidence="1">
    <location>
        <begin position="155"/>
        <end position="169"/>
    </location>
</feature>
<organism evidence="2 3">
    <name type="scientific">Thermoflexibacter ruber</name>
    <dbReference type="NCBI Taxonomy" id="1003"/>
    <lineage>
        <taxon>Bacteria</taxon>
        <taxon>Pseudomonadati</taxon>
        <taxon>Bacteroidota</taxon>
        <taxon>Cytophagia</taxon>
        <taxon>Cytophagales</taxon>
        <taxon>Thermoflexibacteraceae</taxon>
        <taxon>Thermoflexibacter</taxon>
    </lineage>
</organism>
<reference evidence="2 3" key="1">
    <citation type="submission" date="2016-10" db="EMBL/GenBank/DDBJ databases">
        <authorList>
            <person name="de Groot N.N."/>
        </authorList>
    </citation>
    <scope>NUCLEOTIDE SEQUENCE [LARGE SCALE GENOMIC DNA]</scope>
    <source>
        <strain>GEY</strain>
        <strain evidence="3">DSM 9560</strain>
    </source>
</reference>
<sequence length="407" mass="45211">MRRATLSIGMTLPVGTTSIVAYMKYEGGTEVYFDDLKIELSAVPVAMVVQENHYYPFGLNMKGLDYTAPNPNTENKFTFNGQTEKETKLNLHWHETAFRSYDPQVGRFHQIDPLADLFTGINPYQFGYNNPIAFNDLSGLASEHFDEDGLAAAPTPTPRPAPKPVPTPKPVVLKIKVEQPTLKAKKDSWVDKWADSENIFAKMTYAAVDGVYVTAQTLNPFNKYDTHLTGEVAQGDDKINAFAETATMAVPMGKSGGVAKTALQYTAKEGLIGIIVGLFTNFQSHHLIPQALKNGKYGKDIVKFIDLAMKNGFKYHSHLGTNRMFLETYNKTTGLGIHASHDNYSNYVVKLITNYISKHGISNITPQMADNFLTQLANQLRGEITTLRNQGLSQKVGENLNTVYKNK</sequence>
<dbReference type="AlphaFoldDB" id="A0A1I2JAW6"/>
<protein>
    <submittedName>
        <fullName evidence="2">RHS repeat-associated core domain-containing protein</fullName>
    </submittedName>
</protein>
<evidence type="ECO:0000256" key="1">
    <source>
        <dbReference type="SAM" id="MobiDB-lite"/>
    </source>
</evidence>
<dbReference type="RefSeq" id="WP_177217465.1">
    <property type="nucleotide sequence ID" value="NZ_FONY01000046.1"/>
</dbReference>
<proteinExistence type="predicted"/>
<evidence type="ECO:0000313" key="2">
    <source>
        <dbReference type="EMBL" id="SFF51945.1"/>
    </source>
</evidence>
<dbReference type="NCBIfam" id="TIGR03696">
    <property type="entry name" value="Rhs_assc_core"/>
    <property type="match status" value="1"/>
</dbReference>
<dbReference type="InterPro" id="IPR022385">
    <property type="entry name" value="Rhs_assc_core"/>
</dbReference>
<accession>A0A1I2JAW6</accession>
<dbReference type="EMBL" id="FONY01000046">
    <property type="protein sequence ID" value="SFF51945.1"/>
    <property type="molecule type" value="Genomic_DNA"/>
</dbReference>
<keyword evidence="3" id="KW-1185">Reference proteome</keyword>
<gene>
    <name evidence="2" type="ORF">SAMN04488541_104630</name>
</gene>
<dbReference type="STRING" id="1003.SAMN04488541_104630"/>
<dbReference type="Gene3D" id="2.180.10.10">
    <property type="entry name" value="RHS repeat-associated core"/>
    <property type="match status" value="1"/>
</dbReference>
<evidence type="ECO:0000313" key="3">
    <source>
        <dbReference type="Proteomes" id="UP000199513"/>
    </source>
</evidence>
<name>A0A1I2JAW6_9BACT</name>
<dbReference type="Proteomes" id="UP000199513">
    <property type="component" value="Unassembled WGS sequence"/>
</dbReference>